<keyword evidence="2" id="KW-1185">Reference proteome</keyword>
<comment type="caution">
    <text evidence="1">The sequence shown here is derived from an EMBL/GenBank/DDBJ whole genome shotgun (WGS) entry which is preliminary data.</text>
</comment>
<proteinExistence type="predicted"/>
<gene>
    <name evidence="1" type="ORF">MUY27_17870</name>
</gene>
<accession>A0A9X2BAN2</accession>
<dbReference type="AlphaFoldDB" id="A0A9X2BAN2"/>
<evidence type="ECO:0000313" key="2">
    <source>
        <dbReference type="Proteomes" id="UP001139450"/>
    </source>
</evidence>
<name>A0A9X2BAN2_9SPHI</name>
<evidence type="ECO:0000313" key="1">
    <source>
        <dbReference type="EMBL" id="MCJ8211591.1"/>
    </source>
</evidence>
<dbReference type="EMBL" id="JALJEJ010000011">
    <property type="protein sequence ID" value="MCJ8211591.1"/>
    <property type="molecule type" value="Genomic_DNA"/>
</dbReference>
<reference evidence="1" key="1">
    <citation type="submission" date="2022-04" db="EMBL/GenBank/DDBJ databases">
        <title>Mucilaginibacter sp. RS28 isolated from freshwater.</title>
        <authorList>
            <person name="Ko S.-R."/>
        </authorList>
    </citation>
    <scope>NUCLEOTIDE SEQUENCE</scope>
    <source>
        <strain evidence="1">RS28</strain>
    </source>
</reference>
<protein>
    <submittedName>
        <fullName evidence="1">Uncharacterized protein</fullName>
    </submittedName>
</protein>
<dbReference type="Proteomes" id="UP001139450">
    <property type="component" value="Unassembled WGS sequence"/>
</dbReference>
<organism evidence="1 2">
    <name type="scientific">Mucilaginibacter straminoryzae</name>
    <dbReference type="NCBI Taxonomy" id="2932774"/>
    <lineage>
        <taxon>Bacteria</taxon>
        <taxon>Pseudomonadati</taxon>
        <taxon>Bacteroidota</taxon>
        <taxon>Sphingobacteriia</taxon>
        <taxon>Sphingobacteriales</taxon>
        <taxon>Sphingobacteriaceae</taxon>
        <taxon>Mucilaginibacter</taxon>
    </lineage>
</organism>
<sequence length="109" mass="12807">MKIIKTNGDITIEELKSFFGEELNPLFQQQRQVHLKFDLRTDADSLEVFNEELYDGFLFRIEKHGTEIHILKSEHYTDDVNALTLEDIINTLLMEFLGSRNIRYIGENS</sequence>
<dbReference type="RefSeq" id="WP_245132346.1">
    <property type="nucleotide sequence ID" value="NZ_JALJEJ010000011.1"/>
</dbReference>